<proteinExistence type="predicted"/>
<feature type="region of interest" description="Disordered" evidence="1">
    <location>
        <begin position="277"/>
        <end position="302"/>
    </location>
</feature>
<dbReference type="Proteomes" id="UP000326994">
    <property type="component" value="Unassembled WGS sequence"/>
</dbReference>
<feature type="region of interest" description="Disordered" evidence="1">
    <location>
        <begin position="161"/>
        <end position="200"/>
    </location>
</feature>
<dbReference type="EMBL" id="BKCF01000001">
    <property type="protein sequence ID" value="GEQ85490.1"/>
    <property type="molecule type" value="Genomic_DNA"/>
</dbReference>
<evidence type="ECO:0000313" key="4">
    <source>
        <dbReference type="Proteomes" id="UP000326994"/>
    </source>
</evidence>
<organism evidence="3 4">
    <name type="scientific">Patiriisocius marinistellae</name>
    <dbReference type="NCBI Taxonomy" id="2494560"/>
    <lineage>
        <taxon>Bacteria</taxon>
        <taxon>Pseudomonadati</taxon>
        <taxon>Bacteroidota</taxon>
        <taxon>Flavobacteriia</taxon>
        <taxon>Flavobacteriales</taxon>
        <taxon>Flavobacteriaceae</taxon>
        <taxon>Patiriisocius</taxon>
    </lineage>
</organism>
<dbReference type="AlphaFoldDB" id="A0A5J4FUF3"/>
<accession>A0A5J4FUF3</accession>
<feature type="compositionally biased region" description="Basic and acidic residues" evidence="1">
    <location>
        <begin position="171"/>
        <end position="193"/>
    </location>
</feature>
<dbReference type="OrthoDB" id="1068986at2"/>
<dbReference type="InterPro" id="IPR005901">
    <property type="entry name" value="GLPGLI"/>
</dbReference>
<keyword evidence="2" id="KW-0732">Signal</keyword>
<name>A0A5J4FUF3_9FLAO</name>
<gene>
    <name evidence="3" type="ORF">ULMS_09980</name>
</gene>
<feature type="compositionally biased region" description="Basic and acidic residues" evidence="1">
    <location>
        <begin position="277"/>
        <end position="288"/>
    </location>
</feature>
<feature type="compositionally biased region" description="Gly residues" evidence="1">
    <location>
        <begin position="292"/>
        <end position="302"/>
    </location>
</feature>
<feature type="signal peptide" evidence="2">
    <location>
        <begin position="1"/>
        <end position="18"/>
    </location>
</feature>
<dbReference type="NCBIfam" id="TIGR01200">
    <property type="entry name" value="GLPGLI"/>
    <property type="match status" value="1"/>
</dbReference>
<reference evidence="3 4" key="1">
    <citation type="submission" date="2019-08" db="EMBL/GenBank/DDBJ databases">
        <title>Ulvibacter marinistellae sp. nov., isolated from a starfish, Patiria pectinifera.</title>
        <authorList>
            <person name="Kawano K."/>
            <person name="Ushijima N."/>
            <person name="Kihara M."/>
            <person name="Itoh H."/>
        </authorList>
    </citation>
    <scope>NUCLEOTIDE SEQUENCE [LARGE SCALE GENOMIC DNA]</scope>
    <source>
        <strain evidence="3 4">KK4</strain>
    </source>
</reference>
<sequence length="302" mass="33797">MKIYTVLAALLLTAVSLAQNISGQAFYESKTTVDMDAFGGGNREMSEEMKKMIMQRMKSYLEKTYILTFNSKESIYKEEVKLETGQGGGPMAMMMGSFTPGAQYKNIETGNMVEENEFFGKEFLVTDSVASLDWKLEKESKQIGQYVAFKATAIKKVDPNDFSMARPRRGVRGDRDKKTKDEQPEKSAKKDSISDDPMDNIEVPKEVTVTAWYTPQVPVGHGPGEYAGLPGLILELNVYRTTLLCSKIVMNPKEADKIEAPTKGKEVTREEYRKIVKEKTDEMRENFRGRGGRGGRGGGRGM</sequence>
<dbReference type="Pfam" id="PF09697">
    <property type="entry name" value="Porph_ging"/>
    <property type="match status" value="1"/>
</dbReference>
<evidence type="ECO:0000256" key="2">
    <source>
        <dbReference type="SAM" id="SignalP"/>
    </source>
</evidence>
<evidence type="ECO:0000256" key="1">
    <source>
        <dbReference type="SAM" id="MobiDB-lite"/>
    </source>
</evidence>
<keyword evidence="4" id="KW-1185">Reference proteome</keyword>
<dbReference type="RefSeq" id="WP_151893405.1">
    <property type="nucleotide sequence ID" value="NZ_BKCF01000001.1"/>
</dbReference>
<evidence type="ECO:0000313" key="3">
    <source>
        <dbReference type="EMBL" id="GEQ85490.1"/>
    </source>
</evidence>
<comment type="caution">
    <text evidence="3">The sequence shown here is derived from an EMBL/GenBank/DDBJ whole genome shotgun (WGS) entry which is preliminary data.</text>
</comment>
<protein>
    <submittedName>
        <fullName evidence="3">GLPGLI family protein</fullName>
    </submittedName>
</protein>
<feature type="chain" id="PRO_5023836465" evidence="2">
    <location>
        <begin position="19"/>
        <end position="302"/>
    </location>
</feature>